<dbReference type="PANTHER" id="PTHR43431:SF7">
    <property type="entry name" value="OXIDOREDUCTASE, SHORT CHAIN DEHYDROGENASE_REDUCTASE FAMILY (AFU_ORTHOLOGUE AFUA_5G14000)"/>
    <property type="match status" value="1"/>
</dbReference>
<dbReference type="EMBL" id="NXNI01000001">
    <property type="protein sequence ID" value="PCR89354.1"/>
    <property type="molecule type" value="Genomic_DNA"/>
</dbReference>
<dbReference type="SUPFAM" id="SSF51735">
    <property type="entry name" value="NAD(P)-binding Rossmann-fold domains"/>
    <property type="match status" value="1"/>
</dbReference>
<gene>
    <name evidence="1" type="ORF">CP557_01645</name>
</gene>
<comment type="caution">
    <text evidence="1">The sequence shown here is derived from an EMBL/GenBank/DDBJ whole genome shotgun (WGS) entry which is preliminary data.</text>
</comment>
<organism evidence="1 2">
    <name type="scientific">Natrinema ejinorense</name>
    <dbReference type="NCBI Taxonomy" id="373386"/>
    <lineage>
        <taxon>Archaea</taxon>
        <taxon>Methanobacteriati</taxon>
        <taxon>Methanobacteriota</taxon>
        <taxon>Stenosarchaea group</taxon>
        <taxon>Halobacteria</taxon>
        <taxon>Halobacteriales</taxon>
        <taxon>Natrialbaceae</taxon>
        <taxon>Natrinema</taxon>
    </lineage>
</organism>
<dbReference type="Gene3D" id="3.40.50.720">
    <property type="entry name" value="NAD(P)-binding Rossmann-like Domain"/>
    <property type="match status" value="1"/>
</dbReference>
<dbReference type="InterPro" id="IPR002347">
    <property type="entry name" value="SDR_fam"/>
</dbReference>
<dbReference type="Proteomes" id="UP000219689">
    <property type="component" value="Unassembled WGS sequence"/>
</dbReference>
<dbReference type="Pfam" id="PF00106">
    <property type="entry name" value="adh_short"/>
    <property type="match status" value="1"/>
</dbReference>
<proteinExistence type="predicted"/>
<sequence length="233" mass="24424">MAGTAVIAGVGPGLGASIARKFVAEGCRVGLFARSADFLEQLAADLGDDALAVPTDITDPDAVEAGFRAVRDAFGPVDILVNHASGGSWKGIRDISPSEFERAWRVSAQGGLLCSQAAVDDMLAEGGGTIVFTGATSAVRGRGGAVGFSAAKFAVRGLAESMARELGPEGIHVAHVVIDGQIEPPAVRDAQPDREEDEFLDPDAIADSYWHLVTQDRSAWTLELDVRPHVEEF</sequence>
<dbReference type="AlphaFoldDB" id="A0A2A5QRC2"/>
<keyword evidence="2" id="KW-1185">Reference proteome</keyword>
<accession>A0A2A5QRC2</accession>
<protein>
    <submittedName>
        <fullName evidence="1">Short-chain dehydrogenase</fullName>
    </submittedName>
</protein>
<dbReference type="PANTHER" id="PTHR43431">
    <property type="entry name" value="OXIDOREDUCTASE, SHORT CHAIN DEHYDROGENASE/REDUCTASE FAMILY (AFU_ORTHOLOGUE AFUA_5G14000)"/>
    <property type="match status" value="1"/>
</dbReference>
<reference evidence="1 2" key="1">
    <citation type="submission" date="2017-09" db="EMBL/GenBank/DDBJ databases">
        <title>Genome sequences of Natrinema ejinorence JCM 13890T.</title>
        <authorList>
            <person name="Roh S.W."/>
            <person name="Kim Y.B."/>
            <person name="Kim J.Y."/>
        </authorList>
    </citation>
    <scope>NUCLEOTIDE SEQUENCE [LARGE SCALE GENOMIC DNA]</scope>
    <source>
        <strain evidence="1 2">JCM 13890</strain>
    </source>
</reference>
<evidence type="ECO:0000313" key="2">
    <source>
        <dbReference type="Proteomes" id="UP000219689"/>
    </source>
</evidence>
<dbReference type="OrthoDB" id="176960at2157"/>
<name>A0A2A5QRC2_9EURY</name>
<dbReference type="InterPro" id="IPR036291">
    <property type="entry name" value="NAD(P)-bd_dom_sf"/>
</dbReference>
<dbReference type="RefSeq" id="WP_097378301.1">
    <property type="nucleotide sequence ID" value="NZ_NXNI01000001.1"/>
</dbReference>
<dbReference type="PRINTS" id="PR00081">
    <property type="entry name" value="GDHRDH"/>
</dbReference>
<evidence type="ECO:0000313" key="1">
    <source>
        <dbReference type="EMBL" id="PCR89354.1"/>
    </source>
</evidence>